<protein>
    <recommendedName>
        <fullName evidence="2">Type II secretion system protein H</fullName>
    </recommendedName>
    <alternativeName>
        <fullName evidence="10">General secretion pathway protein H</fullName>
    </alternativeName>
</protein>
<dbReference type="Gene3D" id="3.55.40.10">
    <property type="entry name" value="minor pseudopilin epsh domain"/>
    <property type="match status" value="1"/>
</dbReference>
<dbReference type="InterPro" id="IPR045584">
    <property type="entry name" value="Pilin-like"/>
</dbReference>
<evidence type="ECO:0000256" key="9">
    <source>
        <dbReference type="ARBA" id="ARBA00025772"/>
    </source>
</evidence>
<organism evidence="13 14">
    <name type="scientific">Steroidobacter gossypii</name>
    <dbReference type="NCBI Taxonomy" id="2805490"/>
    <lineage>
        <taxon>Bacteria</taxon>
        <taxon>Pseudomonadati</taxon>
        <taxon>Pseudomonadota</taxon>
        <taxon>Gammaproteobacteria</taxon>
        <taxon>Steroidobacterales</taxon>
        <taxon>Steroidobacteraceae</taxon>
        <taxon>Steroidobacter</taxon>
    </lineage>
</organism>
<evidence type="ECO:0000313" key="13">
    <source>
        <dbReference type="EMBL" id="MBM0108627.1"/>
    </source>
</evidence>
<keyword evidence="4" id="KW-0488">Methylation</keyword>
<proteinExistence type="inferred from homology"/>
<keyword evidence="7 11" id="KW-1133">Transmembrane helix</keyword>
<comment type="caution">
    <text evidence="13">The sequence shown here is derived from an EMBL/GenBank/DDBJ whole genome shotgun (WGS) entry which is preliminary data.</text>
</comment>
<keyword evidence="8 11" id="KW-0472">Membrane</keyword>
<evidence type="ECO:0000256" key="11">
    <source>
        <dbReference type="SAM" id="Phobius"/>
    </source>
</evidence>
<dbReference type="RefSeq" id="WP_203170944.1">
    <property type="nucleotide sequence ID" value="NZ_JAEVLS010000009.1"/>
</dbReference>
<evidence type="ECO:0000259" key="12">
    <source>
        <dbReference type="Pfam" id="PF12019"/>
    </source>
</evidence>
<dbReference type="Proteomes" id="UP000661077">
    <property type="component" value="Unassembled WGS sequence"/>
</dbReference>
<accession>A0ABS1X5X4</accession>
<evidence type="ECO:0000256" key="5">
    <source>
        <dbReference type="ARBA" id="ARBA00022519"/>
    </source>
</evidence>
<keyword evidence="5" id="KW-0997">Cell inner membrane</keyword>
<dbReference type="Pfam" id="PF12019">
    <property type="entry name" value="GspH"/>
    <property type="match status" value="1"/>
</dbReference>
<evidence type="ECO:0000256" key="10">
    <source>
        <dbReference type="ARBA" id="ARBA00030775"/>
    </source>
</evidence>
<reference evidence="13 14" key="1">
    <citation type="journal article" date="2021" name="Int. J. Syst. Evol. Microbiol.">
        <title>Steroidobacter gossypii sp. nov., isolated from soil of cotton cropping field.</title>
        <authorList>
            <person name="Huang R."/>
            <person name="Yang S."/>
            <person name="Zhen C."/>
            <person name="Liu W."/>
        </authorList>
    </citation>
    <scope>NUCLEOTIDE SEQUENCE [LARGE SCALE GENOMIC DNA]</scope>
    <source>
        <strain evidence="13 14">S1-65</strain>
    </source>
</reference>
<feature type="domain" description="General secretion pathway GspH" evidence="12">
    <location>
        <begin position="47"/>
        <end position="164"/>
    </location>
</feature>
<evidence type="ECO:0000256" key="4">
    <source>
        <dbReference type="ARBA" id="ARBA00022481"/>
    </source>
</evidence>
<evidence type="ECO:0000313" key="14">
    <source>
        <dbReference type="Proteomes" id="UP000661077"/>
    </source>
</evidence>
<sequence length="183" mass="20208">MSDALHPRPRGLTLFELLIAMTILAIAVGLAIPSLDTLLRDSQRTAAVNGFVHAIFLARSTALTRNKAVSICRSTDGLTCTHQTIDWQHGWMVFENADRDEPPVRDANETVLAVQHRWSGGTITSNRRSYTFRPHHHGVVNGTLVFCDHRGPTEARAVIISAVGRPRVSRRDSDNRPLRCPGG</sequence>
<name>A0ABS1X5X4_9GAMM</name>
<keyword evidence="14" id="KW-1185">Reference proteome</keyword>
<evidence type="ECO:0000256" key="6">
    <source>
        <dbReference type="ARBA" id="ARBA00022692"/>
    </source>
</evidence>
<evidence type="ECO:0000256" key="2">
    <source>
        <dbReference type="ARBA" id="ARBA00021549"/>
    </source>
</evidence>
<dbReference type="EMBL" id="JAEVLS010000009">
    <property type="protein sequence ID" value="MBM0108627.1"/>
    <property type="molecule type" value="Genomic_DNA"/>
</dbReference>
<dbReference type="NCBIfam" id="TIGR02532">
    <property type="entry name" value="IV_pilin_GFxxxE"/>
    <property type="match status" value="1"/>
</dbReference>
<dbReference type="Pfam" id="PF07963">
    <property type="entry name" value="N_methyl"/>
    <property type="match status" value="1"/>
</dbReference>
<keyword evidence="6 11" id="KW-0812">Transmembrane</keyword>
<dbReference type="SUPFAM" id="SSF54523">
    <property type="entry name" value="Pili subunits"/>
    <property type="match status" value="1"/>
</dbReference>
<feature type="transmembrane region" description="Helical" evidence="11">
    <location>
        <begin position="12"/>
        <end position="32"/>
    </location>
</feature>
<comment type="subcellular location">
    <subcellularLocation>
        <location evidence="1">Cell inner membrane</location>
        <topology evidence="1">Single-pass membrane protein</topology>
    </subcellularLocation>
</comment>
<evidence type="ECO:0000256" key="7">
    <source>
        <dbReference type="ARBA" id="ARBA00022989"/>
    </source>
</evidence>
<evidence type="ECO:0000256" key="3">
    <source>
        <dbReference type="ARBA" id="ARBA00022475"/>
    </source>
</evidence>
<evidence type="ECO:0000256" key="1">
    <source>
        <dbReference type="ARBA" id="ARBA00004377"/>
    </source>
</evidence>
<gene>
    <name evidence="13" type="ORF">JM946_28175</name>
</gene>
<keyword evidence="3" id="KW-1003">Cell membrane</keyword>
<comment type="similarity">
    <text evidence="9">Belongs to the GSP H family.</text>
</comment>
<dbReference type="InterPro" id="IPR012902">
    <property type="entry name" value="N_methyl_site"/>
</dbReference>
<evidence type="ECO:0000256" key="8">
    <source>
        <dbReference type="ARBA" id="ARBA00023136"/>
    </source>
</evidence>
<dbReference type="InterPro" id="IPR022346">
    <property type="entry name" value="T2SS_GspH"/>
</dbReference>